<evidence type="ECO:0000313" key="1">
    <source>
        <dbReference type="EMBL" id="KAL2643757.1"/>
    </source>
</evidence>
<name>A0ABD1ZBR2_9MARC</name>
<comment type="caution">
    <text evidence="1">The sequence shown here is derived from an EMBL/GenBank/DDBJ whole genome shotgun (WGS) entry which is preliminary data.</text>
</comment>
<dbReference type="AlphaFoldDB" id="A0ABD1ZBR2"/>
<keyword evidence="2" id="KW-1185">Reference proteome</keyword>
<organism evidence="1 2">
    <name type="scientific">Riccia fluitans</name>
    <dbReference type="NCBI Taxonomy" id="41844"/>
    <lineage>
        <taxon>Eukaryota</taxon>
        <taxon>Viridiplantae</taxon>
        <taxon>Streptophyta</taxon>
        <taxon>Embryophyta</taxon>
        <taxon>Marchantiophyta</taxon>
        <taxon>Marchantiopsida</taxon>
        <taxon>Marchantiidae</taxon>
        <taxon>Marchantiales</taxon>
        <taxon>Ricciaceae</taxon>
        <taxon>Riccia</taxon>
    </lineage>
</organism>
<reference evidence="1 2" key="1">
    <citation type="submission" date="2024-09" db="EMBL/GenBank/DDBJ databases">
        <title>Chromosome-scale assembly of Riccia fluitans.</title>
        <authorList>
            <person name="Paukszto L."/>
            <person name="Sawicki J."/>
            <person name="Karawczyk K."/>
            <person name="Piernik-Szablinska J."/>
            <person name="Szczecinska M."/>
            <person name="Mazdziarz M."/>
        </authorList>
    </citation>
    <scope>NUCLEOTIDE SEQUENCE [LARGE SCALE GENOMIC DNA]</scope>
    <source>
        <strain evidence="1">Rf_01</strain>
        <tissue evidence="1">Aerial parts of the thallus</tissue>
    </source>
</reference>
<evidence type="ECO:0000313" key="2">
    <source>
        <dbReference type="Proteomes" id="UP001605036"/>
    </source>
</evidence>
<dbReference type="Proteomes" id="UP001605036">
    <property type="component" value="Unassembled WGS sequence"/>
</dbReference>
<sequence length="89" mass="10533">MDGLRFLPKGLKLTKNFEGLEFKRPAPDQPEGALRRNDLHQAPVLMVLAPEDCRLDLLLRRFWLVLVFPDEFFPNIWSRDQRVQVCHDF</sequence>
<gene>
    <name evidence="1" type="ORF">R1flu_011344</name>
</gene>
<protein>
    <submittedName>
        <fullName evidence="1">Uncharacterized protein</fullName>
    </submittedName>
</protein>
<accession>A0ABD1ZBR2</accession>
<proteinExistence type="predicted"/>
<dbReference type="EMBL" id="JBHFFA010000002">
    <property type="protein sequence ID" value="KAL2643757.1"/>
    <property type="molecule type" value="Genomic_DNA"/>
</dbReference>